<keyword evidence="1" id="KW-0812">Transmembrane</keyword>
<evidence type="ECO:0000313" key="2">
    <source>
        <dbReference type="EMBL" id="MDN4504844.1"/>
    </source>
</evidence>
<evidence type="ECO:0000256" key="1">
    <source>
        <dbReference type="SAM" id="Phobius"/>
    </source>
</evidence>
<evidence type="ECO:0000313" key="3">
    <source>
        <dbReference type="Proteomes" id="UP001172702"/>
    </source>
</evidence>
<sequence length="217" mass="23735">MTRSCSPQQVADNVSPEGNFKIVISAPLMYGASLFTLLAHVNLGGQLVMFRVFDAEVIVDASAGYDFRDDFGASETGNDGEMNLNGQGGMLVAPPRLGVIAESIRPITQGRTRSRTSSYAATARRCSRRRLSRRSRLVRRSTTRWSPALPTSGTAKRSPRWCRSATACRPQEELSAFLRESLADYKVPKVIVDVPEIRRPPAGKVVLPPGRGAFSPR</sequence>
<organism evidence="2 3">
    <name type="scientific">Dietzia maris</name>
    <dbReference type="NCBI Taxonomy" id="37915"/>
    <lineage>
        <taxon>Bacteria</taxon>
        <taxon>Bacillati</taxon>
        <taxon>Actinomycetota</taxon>
        <taxon>Actinomycetes</taxon>
        <taxon>Mycobacteriales</taxon>
        <taxon>Dietziaceae</taxon>
        <taxon>Dietzia</taxon>
    </lineage>
</organism>
<keyword evidence="3" id="KW-1185">Reference proteome</keyword>
<accession>A0ABT8GXA4</accession>
<dbReference type="Proteomes" id="UP001172702">
    <property type="component" value="Unassembled WGS sequence"/>
</dbReference>
<protein>
    <recommendedName>
        <fullName evidence="4">AMP-binding enzyme C-terminal domain-containing protein</fullName>
    </recommendedName>
</protein>
<feature type="transmembrane region" description="Helical" evidence="1">
    <location>
        <begin position="20"/>
        <end position="41"/>
    </location>
</feature>
<gene>
    <name evidence="2" type="ORF">QYF62_02045</name>
</gene>
<comment type="caution">
    <text evidence="2">The sequence shown here is derived from an EMBL/GenBank/DDBJ whole genome shotgun (WGS) entry which is preliminary data.</text>
</comment>
<keyword evidence="1" id="KW-0472">Membrane</keyword>
<dbReference type="EMBL" id="JAUHTB010000002">
    <property type="protein sequence ID" value="MDN4504844.1"/>
    <property type="molecule type" value="Genomic_DNA"/>
</dbReference>
<keyword evidence="1" id="KW-1133">Transmembrane helix</keyword>
<reference evidence="2 3" key="1">
    <citation type="submission" date="2023-07" db="EMBL/GenBank/DDBJ databases">
        <title>Strategy for survival of the halotoleranting strain Dietzia MX2 from the Yakshinskoe mineral salts deposit.</title>
        <authorList>
            <person name="Kharitonova M.A."/>
            <person name="Kupriyanova-Ashina F.G."/>
            <person name="Shakirov T.R."/>
            <person name="Vafina M.S."/>
            <person name="Ilinskaya O.N."/>
        </authorList>
    </citation>
    <scope>NUCLEOTIDE SEQUENCE [LARGE SCALE GENOMIC DNA]</scope>
    <source>
        <strain evidence="2 3">MX2</strain>
    </source>
</reference>
<proteinExistence type="predicted"/>
<evidence type="ECO:0008006" key="4">
    <source>
        <dbReference type="Google" id="ProtNLM"/>
    </source>
</evidence>
<name>A0ABT8GXA4_9ACTN</name>